<keyword evidence="1" id="KW-0472">Membrane</keyword>
<feature type="transmembrane region" description="Helical" evidence="1">
    <location>
        <begin position="43"/>
        <end position="61"/>
    </location>
</feature>
<reference evidence="2 3" key="1">
    <citation type="submission" date="2017-02" db="EMBL/GenBank/DDBJ databases">
        <authorList>
            <person name="Peterson S.W."/>
        </authorList>
    </citation>
    <scope>NUCLEOTIDE SEQUENCE [LARGE SCALE GENOMIC DNA]</scope>
    <source>
        <strain evidence="2 3">DSM 25262</strain>
    </source>
</reference>
<accession>A0A1T5K021</accession>
<gene>
    <name evidence="2" type="ORF">SAMN05660236_1642</name>
</gene>
<organism evidence="2 3">
    <name type="scientific">Ohtaekwangia koreensis</name>
    <dbReference type="NCBI Taxonomy" id="688867"/>
    <lineage>
        <taxon>Bacteria</taxon>
        <taxon>Pseudomonadati</taxon>
        <taxon>Bacteroidota</taxon>
        <taxon>Cytophagia</taxon>
        <taxon>Cytophagales</taxon>
        <taxon>Fulvivirgaceae</taxon>
        <taxon>Ohtaekwangia</taxon>
    </lineage>
</organism>
<dbReference type="EMBL" id="FUZU01000001">
    <property type="protein sequence ID" value="SKC56819.1"/>
    <property type="molecule type" value="Genomic_DNA"/>
</dbReference>
<dbReference type="STRING" id="688867.SAMN05660236_1642"/>
<evidence type="ECO:0000313" key="3">
    <source>
        <dbReference type="Proteomes" id="UP000190961"/>
    </source>
</evidence>
<dbReference type="Proteomes" id="UP000190961">
    <property type="component" value="Unassembled WGS sequence"/>
</dbReference>
<proteinExistence type="predicted"/>
<feature type="transmembrane region" description="Helical" evidence="1">
    <location>
        <begin position="12"/>
        <end position="31"/>
    </location>
</feature>
<evidence type="ECO:0000256" key="1">
    <source>
        <dbReference type="SAM" id="Phobius"/>
    </source>
</evidence>
<dbReference type="RefSeq" id="WP_079686177.1">
    <property type="nucleotide sequence ID" value="NZ_FUZU01000001.1"/>
</dbReference>
<sequence>MKKLDFAKCAALGLLAVTILGLITMVLWNWLVPVLFSGPVITYWQALGLLILSKILFWGWGGKGHYQAKDSAPYWKHRFYEKFSNMPVDQREEFKRRMKEKWCNFEKKTSDQKTDASHD</sequence>
<keyword evidence="1" id="KW-1133">Transmembrane helix</keyword>
<protein>
    <submittedName>
        <fullName evidence="2">Uncharacterized protein</fullName>
    </submittedName>
</protein>
<dbReference type="OrthoDB" id="1099872at2"/>
<keyword evidence="1" id="KW-0812">Transmembrane</keyword>
<keyword evidence="3" id="KW-1185">Reference proteome</keyword>
<name>A0A1T5K021_9BACT</name>
<evidence type="ECO:0000313" key="2">
    <source>
        <dbReference type="EMBL" id="SKC56819.1"/>
    </source>
</evidence>
<dbReference type="AlphaFoldDB" id="A0A1T5K021"/>